<dbReference type="Proteomes" id="UP001153365">
    <property type="component" value="Unassembled WGS sequence"/>
</dbReference>
<evidence type="ECO:0000313" key="2">
    <source>
        <dbReference type="EMBL" id="CAH7668359.1"/>
    </source>
</evidence>
<name>A0AAV0AIU2_PHAPC</name>
<evidence type="ECO:0000256" key="1">
    <source>
        <dbReference type="SAM" id="SignalP"/>
    </source>
</evidence>
<evidence type="ECO:0000313" key="3">
    <source>
        <dbReference type="Proteomes" id="UP001153365"/>
    </source>
</evidence>
<dbReference type="EMBL" id="CALTRL010000495">
    <property type="protein sequence ID" value="CAH7668359.1"/>
    <property type="molecule type" value="Genomic_DNA"/>
</dbReference>
<accession>A0AAV0AIU2</accession>
<organism evidence="2 3">
    <name type="scientific">Phakopsora pachyrhizi</name>
    <name type="common">Asian soybean rust disease fungus</name>
    <dbReference type="NCBI Taxonomy" id="170000"/>
    <lineage>
        <taxon>Eukaryota</taxon>
        <taxon>Fungi</taxon>
        <taxon>Dikarya</taxon>
        <taxon>Basidiomycota</taxon>
        <taxon>Pucciniomycotina</taxon>
        <taxon>Pucciniomycetes</taxon>
        <taxon>Pucciniales</taxon>
        <taxon>Phakopsoraceae</taxon>
        <taxon>Phakopsora</taxon>
    </lineage>
</organism>
<feature type="signal peptide" evidence="1">
    <location>
        <begin position="1"/>
        <end position="20"/>
    </location>
</feature>
<keyword evidence="3" id="KW-1185">Reference proteome</keyword>
<dbReference type="AlphaFoldDB" id="A0AAV0AIU2"/>
<feature type="chain" id="PRO_5043841081" evidence="1">
    <location>
        <begin position="21"/>
        <end position="123"/>
    </location>
</feature>
<reference evidence="2" key="1">
    <citation type="submission" date="2022-06" db="EMBL/GenBank/DDBJ databases">
        <authorList>
            <consortium name="SYNGENTA / RWTH Aachen University"/>
        </authorList>
    </citation>
    <scope>NUCLEOTIDE SEQUENCE</scope>
</reference>
<proteinExistence type="predicted"/>
<sequence length="123" mass="14514">MRFLFLILICFGLLLCSLRAMIHPVTTIASELNQCDELEYEEKTPIYKLCLEIDHLKDNLTPMERNQKVRNLKYYLKKFETKIKDHYGEDQFDDEGNSIKAMVGQERQIRDITARISAEIDKL</sequence>
<comment type="caution">
    <text evidence="2">The sequence shown here is derived from an EMBL/GenBank/DDBJ whole genome shotgun (WGS) entry which is preliminary data.</text>
</comment>
<keyword evidence="1" id="KW-0732">Signal</keyword>
<protein>
    <submittedName>
        <fullName evidence="2">Uncharacterized protein</fullName>
    </submittedName>
</protein>
<gene>
    <name evidence="2" type="ORF">PPACK8108_LOCUS2857</name>
</gene>